<protein>
    <submittedName>
        <fullName evidence="1">Uncharacterized protein</fullName>
    </submittedName>
</protein>
<proteinExistence type="predicted"/>
<organism evidence="1">
    <name type="scientific">Salinispirillum sp. LH 10-3-1</name>
    <dbReference type="NCBI Taxonomy" id="2952525"/>
    <lineage>
        <taxon>Bacteria</taxon>
        <taxon>Pseudomonadati</taxon>
        <taxon>Pseudomonadota</taxon>
        <taxon>Gammaproteobacteria</taxon>
        <taxon>Oceanospirillales</taxon>
        <taxon>Saccharospirillaceae</taxon>
        <taxon>Salinispirillum</taxon>
    </lineage>
</organism>
<name>A0AB38YGG0_9GAMM</name>
<gene>
    <name evidence="1" type="ORF">NFC81_14630</name>
</gene>
<sequence length="184" mass="19849">MTFNRAKLSAAGIYSTPSDDIVGEGFIVGVDLQFSLTDMFVLEGSAGQRRDFYTVSGSDEHTLVENYYSYGARAVFGIGSGDMALSLAGRAYGGTLLSDDLPLVGAETEVGYRWAEIGLHHLLIGPWAEAGVSLRRYMWGNETYTNAVNLEYIQGQSRLLWGVQGEVALDLSTVSAGVSLNYAL</sequence>
<accession>A0AB38YGG0</accession>
<dbReference type="EMBL" id="CP101717">
    <property type="protein sequence ID" value="WLD57930.1"/>
    <property type="molecule type" value="Genomic_DNA"/>
</dbReference>
<dbReference type="RefSeq" id="WP_304995213.1">
    <property type="nucleotide sequence ID" value="NZ_CP101717.1"/>
</dbReference>
<dbReference type="AlphaFoldDB" id="A0AB38YGG0"/>
<reference evidence="1" key="1">
    <citation type="submission" date="2022-07" db="EMBL/GenBank/DDBJ databases">
        <title>Complete genome sequence of Salinispirillum sp. LH10-3-1 capable of multiple carbohydrate inversion isolated from a soda lake.</title>
        <authorList>
            <person name="Liu J."/>
            <person name="Zhai Y."/>
            <person name="Zhang H."/>
            <person name="Yang H."/>
            <person name="Qu J."/>
            <person name="Li J."/>
        </authorList>
    </citation>
    <scope>NUCLEOTIDE SEQUENCE</scope>
    <source>
        <strain evidence="1">LH 10-3-1</strain>
    </source>
</reference>
<evidence type="ECO:0000313" key="1">
    <source>
        <dbReference type="EMBL" id="WLD57930.1"/>
    </source>
</evidence>